<comment type="subunit">
    <text evidence="5">Interacts with HSPA5/BiP; interaction is direct. Interacts with ERN1/IRE1 (via the luminal region). Interacts with DERL1.</text>
</comment>
<dbReference type="EMBL" id="UZAN01048186">
    <property type="protein sequence ID" value="VDP86191.1"/>
    <property type="molecule type" value="Genomic_DNA"/>
</dbReference>
<dbReference type="PRINTS" id="PR00625">
    <property type="entry name" value="JDOMAIN"/>
</dbReference>
<dbReference type="SUPFAM" id="SSF46565">
    <property type="entry name" value="Chaperone J-domain"/>
    <property type="match status" value="1"/>
</dbReference>
<accession>A0A183ASI8</accession>
<dbReference type="GO" id="GO:0036503">
    <property type="term" value="P:ERAD pathway"/>
    <property type="evidence" value="ECO:0007669"/>
    <property type="project" value="TreeGrafter"/>
</dbReference>
<dbReference type="SMART" id="SM00271">
    <property type="entry name" value="DnaJ"/>
    <property type="match status" value="1"/>
</dbReference>
<dbReference type="InterPro" id="IPR051948">
    <property type="entry name" value="Hsp70_co-chaperone_J-domain"/>
</dbReference>
<evidence type="ECO:0000313" key="8">
    <source>
        <dbReference type="EMBL" id="VDP86191.1"/>
    </source>
</evidence>
<dbReference type="CDD" id="cd06257">
    <property type="entry name" value="DnaJ"/>
    <property type="match status" value="1"/>
</dbReference>
<sequence>MSHIIENWIRAVLGLLMVFILVECKRDYYEVLGVPKNSDTTAIKKAYRKLARVYHPDKNKDPNAQQKFIEINEGELSLPEGL</sequence>
<gene>
    <name evidence="8" type="ORF">ECPE_LOCUS9923</name>
</gene>
<dbReference type="OrthoDB" id="10250354at2759"/>
<keyword evidence="6" id="KW-0732">Signal</keyword>
<dbReference type="GO" id="GO:0005783">
    <property type="term" value="C:endoplasmic reticulum"/>
    <property type="evidence" value="ECO:0007669"/>
    <property type="project" value="TreeGrafter"/>
</dbReference>
<proteinExistence type="predicted"/>
<keyword evidence="1" id="KW-0143">Chaperone</keyword>
<feature type="domain" description="J" evidence="7">
    <location>
        <begin position="27"/>
        <end position="82"/>
    </location>
</feature>
<feature type="chain" id="PRO_5043138205" description="DnaJ homolog subfamily B member 9" evidence="6">
    <location>
        <begin position="25"/>
        <end position="82"/>
    </location>
</feature>
<dbReference type="GO" id="GO:0051087">
    <property type="term" value="F:protein-folding chaperone binding"/>
    <property type="evidence" value="ECO:0007669"/>
    <property type="project" value="TreeGrafter"/>
</dbReference>
<protein>
    <recommendedName>
        <fullName evidence="2">DnaJ homolog subfamily B member 9</fullName>
    </recommendedName>
    <alternativeName>
        <fullName evidence="3">Endoplasmic reticulum DNA J domain-containing protein 4</fullName>
    </alternativeName>
</protein>
<reference evidence="10" key="1">
    <citation type="submission" date="2016-06" db="UniProtKB">
        <authorList>
            <consortium name="WormBaseParasite"/>
        </authorList>
    </citation>
    <scope>IDENTIFICATION</scope>
</reference>
<dbReference type="PROSITE" id="PS50076">
    <property type="entry name" value="DNAJ_2"/>
    <property type="match status" value="1"/>
</dbReference>
<dbReference type="WBParaSite" id="ECPE_0000995401-mRNA-1">
    <property type="protein sequence ID" value="ECPE_0000995401-mRNA-1"/>
    <property type="gene ID" value="ECPE_0000995401"/>
</dbReference>
<organism evidence="10">
    <name type="scientific">Echinostoma caproni</name>
    <dbReference type="NCBI Taxonomy" id="27848"/>
    <lineage>
        <taxon>Eukaryota</taxon>
        <taxon>Metazoa</taxon>
        <taxon>Spiralia</taxon>
        <taxon>Lophotrochozoa</taxon>
        <taxon>Platyhelminthes</taxon>
        <taxon>Trematoda</taxon>
        <taxon>Digenea</taxon>
        <taxon>Plagiorchiida</taxon>
        <taxon>Echinostomata</taxon>
        <taxon>Echinostomatoidea</taxon>
        <taxon>Echinostomatidae</taxon>
        <taxon>Echinostoma</taxon>
    </lineage>
</organism>
<dbReference type="PANTHER" id="PTHR44360">
    <property type="entry name" value="DNAJ HOMOLOG SUBFAMILY B MEMBER 9"/>
    <property type="match status" value="1"/>
</dbReference>
<evidence type="ECO:0000256" key="4">
    <source>
        <dbReference type="ARBA" id="ARBA00045428"/>
    </source>
</evidence>
<dbReference type="AlphaFoldDB" id="A0A183ASI8"/>
<evidence type="ECO:0000313" key="9">
    <source>
        <dbReference type="Proteomes" id="UP000272942"/>
    </source>
</evidence>
<dbReference type="InterPro" id="IPR001623">
    <property type="entry name" value="DnaJ_domain"/>
</dbReference>
<keyword evidence="9" id="KW-1185">Reference proteome</keyword>
<evidence type="ECO:0000256" key="6">
    <source>
        <dbReference type="SAM" id="SignalP"/>
    </source>
</evidence>
<dbReference type="Pfam" id="PF00226">
    <property type="entry name" value="DnaJ"/>
    <property type="match status" value="1"/>
</dbReference>
<evidence type="ECO:0000313" key="10">
    <source>
        <dbReference type="WBParaSite" id="ECPE_0000995401-mRNA-1"/>
    </source>
</evidence>
<evidence type="ECO:0000256" key="3">
    <source>
        <dbReference type="ARBA" id="ARBA00041533"/>
    </source>
</evidence>
<dbReference type="Proteomes" id="UP000272942">
    <property type="component" value="Unassembled WGS sequence"/>
</dbReference>
<reference evidence="8 9" key="2">
    <citation type="submission" date="2018-11" db="EMBL/GenBank/DDBJ databases">
        <authorList>
            <consortium name="Pathogen Informatics"/>
        </authorList>
    </citation>
    <scope>NUCLEOTIDE SEQUENCE [LARGE SCALE GENOMIC DNA]</scope>
    <source>
        <strain evidence="8 9">Egypt</strain>
    </source>
</reference>
<dbReference type="InterPro" id="IPR036869">
    <property type="entry name" value="J_dom_sf"/>
</dbReference>
<name>A0A183ASI8_9TREM</name>
<evidence type="ECO:0000259" key="7">
    <source>
        <dbReference type="PROSITE" id="PS50076"/>
    </source>
</evidence>
<dbReference type="PANTHER" id="PTHR44360:SF1">
    <property type="entry name" value="DNAJ HOMOLOG SUBFAMILY B MEMBER 9"/>
    <property type="match status" value="1"/>
</dbReference>
<feature type="signal peptide" evidence="6">
    <location>
        <begin position="1"/>
        <end position="24"/>
    </location>
</feature>
<evidence type="ECO:0000256" key="1">
    <source>
        <dbReference type="ARBA" id="ARBA00023186"/>
    </source>
</evidence>
<evidence type="ECO:0000256" key="2">
    <source>
        <dbReference type="ARBA" id="ARBA00040158"/>
    </source>
</evidence>
<dbReference type="Gene3D" id="1.10.287.110">
    <property type="entry name" value="DnaJ domain"/>
    <property type="match status" value="1"/>
</dbReference>
<comment type="function">
    <text evidence="4">Co-chaperone for Hsp70 protein HSPA5/BiP that acts as a key repressor of the ERN1/IRE1-mediated unfolded protein response (UPR). J domain-containing co-chaperones stimulate the ATPase activity of Hsp70 proteins and are required for efficient substrate recognition by Hsp70 proteins. In the unstressed endoplasmic reticulum, interacts with the luminal region of ERN1/IRE1 and selectively recruits HSPA5/BiP: HSPA5/BiP disrupts the dimerization of the active ERN1/IRE1 luminal region, thereby inactivating ERN1/IRE1. Also involved in endoplasmic reticulum-associated degradation (ERAD) of misfolded proteins. Required for survival of B-cell progenitors and normal antibody production.</text>
</comment>
<evidence type="ECO:0000256" key="5">
    <source>
        <dbReference type="ARBA" id="ARBA00046365"/>
    </source>
</evidence>
<dbReference type="GO" id="GO:0051787">
    <property type="term" value="F:misfolded protein binding"/>
    <property type="evidence" value="ECO:0007669"/>
    <property type="project" value="TreeGrafter"/>
</dbReference>